<comment type="caution">
    <text evidence="6">Lacks conserved residue(s) required for the propagation of feature annotation.</text>
</comment>
<feature type="transmembrane region" description="Helical" evidence="6">
    <location>
        <begin position="36"/>
        <end position="54"/>
    </location>
</feature>
<keyword evidence="3 6" id="KW-0812">Transmembrane</keyword>
<evidence type="ECO:0000256" key="6">
    <source>
        <dbReference type="RuleBase" id="RU363108"/>
    </source>
</evidence>
<keyword evidence="2 6" id="KW-1003">Cell membrane</keyword>
<dbReference type="GO" id="GO:0050909">
    <property type="term" value="P:sensory perception of taste"/>
    <property type="evidence" value="ECO:0007669"/>
    <property type="project" value="InterPro"/>
</dbReference>
<accession>A0A2M4CL95</accession>
<feature type="transmembrane region" description="Helical" evidence="6">
    <location>
        <begin position="159"/>
        <end position="192"/>
    </location>
</feature>
<comment type="function">
    <text evidence="6">Gustatory receptor which mediates acceptance or avoidance behavior, depending on its substrates.</text>
</comment>
<evidence type="ECO:0000256" key="1">
    <source>
        <dbReference type="ARBA" id="ARBA00004651"/>
    </source>
</evidence>
<evidence type="ECO:0000256" key="4">
    <source>
        <dbReference type="ARBA" id="ARBA00022989"/>
    </source>
</evidence>
<feature type="transmembrane region" description="Helical" evidence="6">
    <location>
        <begin position="274"/>
        <end position="295"/>
    </location>
</feature>
<feature type="transmembrane region" description="Helical" evidence="6">
    <location>
        <begin position="74"/>
        <end position="94"/>
    </location>
</feature>
<dbReference type="GO" id="GO:0005886">
    <property type="term" value="C:plasma membrane"/>
    <property type="evidence" value="ECO:0007669"/>
    <property type="project" value="UniProtKB-SubCell"/>
</dbReference>
<evidence type="ECO:0000256" key="3">
    <source>
        <dbReference type="ARBA" id="ARBA00022692"/>
    </source>
</evidence>
<evidence type="ECO:0000313" key="7">
    <source>
        <dbReference type="EMBL" id="MBW66005.1"/>
    </source>
</evidence>
<keyword evidence="6" id="KW-0807">Transducer</keyword>
<keyword evidence="5 6" id="KW-0472">Membrane</keyword>
<dbReference type="GO" id="GO:0007165">
    <property type="term" value="P:signal transduction"/>
    <property type="evidence" value="ECO:0007669"/>
    <property type="project" value="UniProtKB-KW"/>
</dbReference>
<dbReference type="AlphaFoldDB" id="A0A2M4CL95"/>
<keyword evidence="6" id="KW-0675">Receptor</keyword>
<dbReference type="InterPro" id="IPR013604">
    <property type="entry name" value="7TM_chemorcpt"/>
</dbReference>
<organism evidence="7">
    <name type="scientific">Anopheles darlingi</name>
    <name type="common">Mosquito</name>
    <dbReference type="NCBI Taxonomy" id="43151"/>
    <lineage>
        <taxon>Eukaryota</taxon>
        <taxon>Metazoa</taxon>
        <taxon>Ecdysozoa</taxon>
        <taxon>Arthropoda</taxon>
        <taxon>Hexapoda</taxon>
        <taxon>Insecta</taxon>
        <taxon>Pterygota</taxon>
        <taxon>Neoptera</taxon>
        <taxon>Endopterygota</taxon>
        <taxon>Diptera</taxon>
        <taxon>Nematocera</taxon>
        <taxon>Culicoidea</taxon>
        <taxon>Culicidae</taxon>
        <taxon>Anophelinae</taxon>
        <taxon>Anopheles</taxon>
    </lineage>
</organism>
<protein>
    <recommendedName>
        <fullName evidence="6">Gustatory receptor</fullName>
    </recommendedName>
</protein>
<proteinExistence type="inferred from homology"/>
<comment type="similarity">
    <text evidence="6">Belongs to the insect chemoreceptor superfamily. Gustatory receptor (GR) family.</text>
</comment>
<dbReference type="Pfam" id="PF08395">
    <property type="entry name" value="7tm_7"/>
    <property type="match status" value="1"/>
</dbReference>
<feature type="transmembrane region" description="Helical" evidence="6">
    <location>
        <begin position="133"/>
        <end position="153"/>
    </location>
</feature>
<comment type="subcellular location">
    <subcellularLocation>
        <location evidence="1 6">Cell membrane</location>
        <topology evidence="1 6">Multi-pass membrane protein</topology>
    </subcellularLocation>
</comment>
<keyword evidence="4 6" id="KW-1133">Transmembrane helix</keyword>
<dbReference type="EMBL" id="GGFL01001827">
    <property type="protein sequence ID" value="MBW66005.1"/>
    <property type="molecule type" value="Transcribed_RNA"/>
</dbReference>
<reference evidence="7" key="1">
    <citation type="submission" date="2018-01" db="EMBL/GenBank/DDBJ databases">
        <title>An insight into the sialome of Amazonian anophelines.</title>
        <authorList>
            <person name="Ribeiro J.M."/>
            <person name="Scarpassa V."/>
            <person name="Calvo E."/>
        </authorList>
    </citation>
    <scope>NUCLEOTIDE SEQUENCE</scope>
</reference>
<evidence type="ECO:0000256" key="5">
    <source>
        <dbReference type="ARBA" id="ARBA00023136"/>
    </source>
</evidence>
<sequence>MECLRRLLRMMHFLGILSITYNSRKGIYESYRHSKLQFAVLLSSAMLGASYVIYRSPIESILYRPAQLMFDFTIYIVNCLAFCAICLVFPLAIYRGRQHLADALNALLQNDLLLRQASGKVLEYKHPKSFEMFVLWNSTVFTVLLALAFMILYKQNEGFLQFYVGVCIYLFVGIALDWTFGLCGLIILIGVAQLTAATDHPQHDKECLQNMDQHFGRFCILYERIVNVVRPRLSAYSGLLVTFYCPLLVFQCAVKTLDSLFPASDLVNLNDRMLFAFGILWLVNDIKKFVVFLIISEILKQKVSYLLQLLFSIGEVDKRYKNHTRINNHS</sequence>
<feature type="transmembrane region" description="Helical" evidence="6">
    <location>
        <begin position="233"/>
        <end position="254"/>
    </location>
</feature>
<name>A0A2M4CL95_ANODA</name>
<evidence type="ECO:0000256" key="2">
    <source>
        <dbReference type="ARBA" id="ARBA00022475"/>
    </source>
</evidence>